<evidence type="ECO:0000256" key="3">
    <source>
        <dbReference type="ARBA" id="ARBA00012669"/>
    </source>
</evidence>
<evidence type="ECO:0000256" key="6">
    <source>
        <dbReference type="ARBA" id="ARBA00022679"/>
    </source>
</evidence>
<dbReference type="InterPro" id="IPR003473">
    <property type="entry name" value="NadA"/>
</dbReference>
<dbReference type="InterPro" id="IPR036094">
    <property type="entry name" value="NadA_sf"/>
</dbReference>
<evidence type="ECO:0000256" key="2">
    <source>
        <dbReference type="ARBA" id="ARBA00005065"/>
    </source>
</evidence>
<accession>A0A6B0YPR8</accession>
<reference evidence="11" key="1">
    <citation type="submission" date="2019-09" db="EMBL/GenBank/DDBJ databases">
        <title>Characterisation of the sponge microbiome using genome-centric metagenomics.</title>
        <authorList>
            <person name="Engelberts J.P."/>
            <person name="Robbins S.J."/>
            <person name="De Goeij J.M."/>
            <person name="Aranda M."/>
            <person name="Bell S.C."/>
            <person name="Webster N.S."/>
        </authorList>
    </citation>
    <scope>NUCLEOTIDE SEQUENCE</scope>
    <source>
        <strain evidence="11">SB0664_bin_27</strain>
    </source>
</reference>
<dbReference type="Pfam" id="PF02445">
    <property type="entry name" value="NadA"/>
    <property type="match status" value="1"/>
</dbReference>
<dbReference type="GO" id="GO:0034628">
    <property type="term" value="P:'de novo' NAD+ biosynthetic process from L-aspartate"/>
    <property type="evidence" value="ECO:0007669"/>
    <property type="project" value="TreeGrafter"/>
</dbReference>
<evidence type="ECO:0000256" key="7">
    <source>
        <dbReference type="ARBA" id="ARBA00022723"/>
    </source>
</evidence>
<dbReference type="SUPFAM" id="SSF142754">
    <property type="entry name" value="NadA-like"/>
    <property type="match status" value="1"/>
</dbReference>
<protein>
    <recommendedName>
        <fullName evidence="3 10">Quinolinate synthase</fullName>
        <ecNumber evidence="3 10">2.5.1.72</ecNumber>
    </recommendedName>
</protein>
<organism evidence="11">
    <name type="scientific">Caldilineaceae bacterium SB0664_bin_27</name>
    <dbReference type="NCBI Taxonomy" id="2605260"/>
    <lineage>
        <taxon>Bacteria</taxon>
        <taxon>Bacillati</taxon>
        <taxon>Chloroflexota</taxon>
        <taxon>Caldilineae</taxon>
        <taxon>Caldilineales</taxon>
        <taxon>Caldilineaceae</taxon>
    </lineage>
</organism>
<dbReference type="Gene3D" id="3.40.50.10800">
    <property type="entry name" value="NadA-like"/>
    <property type="match status" value="3"/>
</dbReference>
<comment type="caution">
    <text evidence="11">The sequence shown here is derived from an EMBL/GenBank/DDBJ whole genome shotgun (WGS) entry which is preliminary data.</text>
</comment>
<sequence length="378" mass="41807">MAEITDARLMYEALARKLHNVTLDVELRIKAEIAAQINRLKKERNAVILGHNYMEAALFHSIPDFVGDSLYLSRMAAQTDKDVIVFCGVEFMAETAKILSPDKTVLLPAEKAGCSLAASISAEDVRHLKEQYPGVPVVTYVNTYADVKAETDICCTSGNAVAVVNSLDSERVIFLPDEYLAKNVAEETGKKIIFPAAAGGESNSVDQMDPVPVTLEPQPTFRRDQETGHPIIPLESEEFDLIGWHGRCEVHDKFTVDDIRRVRAEFPDAVILSHPECSPEVVAESDFTGSTSAMIRHVEQTDAPRYLLLTECSMGDNIIGANPDKEMLRLCSVRCPHMGQITMEDTLAALEKMQYEITVPDEILARAARSVQRMVEIG</sequence>
<dbReference type="AlphaFoldDB" id="A0A6B0YPR8"/>
<evidence type="ECO:0000256" key="4">
    <source>
        <dbReference type="ARBA" id="ARBA00022485"/>
    </source>
</evidence>
<gene>
    <name evidence="11" type="primary">nadA</name>
    <name evidence="11" type="ORF">F4Y42_06435</name>
</gene>
<keyword evidence="9" id="KW-0411">Iron-sulfur</keyword>
<keyword evidence="5" id="KW-0662">Pyridine nucleotide biosynthesis</keyword>
<comment type="cofactor">
    <cofactor evidence="1">
        <name>[4Fe-4S] cluster</name>
        <dbReference type="ChEBI" id="CHEBI:49883"/>
    </cofactor>
</comment>
<keyword evidence="7" id="KW-0479">Metal-binding</keyword>
<keyword evidence="4" id="KW-0004">4Fe-4S</keyword>
<keyword evidence="6" id="KW-0808">Transferase</keyword>
<dbReference type="PANTHER" id="PTHR30573">
    <property type="entry name" value="QUINOLINATE SYNTHETASE A"/>
    <property type="match status" value="1"/>
</dbReference>
<dbReference type="GO" id="GO:0046872">
    <property type="term" value="F:metal ion binding"/>
    <property type="evidence" value="ECO:0007669"/>
    <property type="project" value="UniProtKB-KW"/>
</dbReference>
<dbReference type="UniPathway" id="UPA00253">
    <property type="reaction ID" value="UER00327"/>
</dbReference>
<proteinExistence type="predicted"/>
<evidence type="ECO:0000256" key="8">
    <source>
        <dbReference type="ARBA" id="ARBA00023004"/>
    </source>
</evidence>
<comment type="pathway">
    <text evidence="2">Cofactor biosynthesis; NAD(+) biosynthesis; quinolinate from iminoaspartate: step 1/1.</text>
</comment>
<dbReference type="PANTHER" id="PTHR30573:SF0">
    <property type="entry name" value="QUINOLINATE SYNTHASE, CHLOROPLASTIC"/>
    <property type="match status" value="1"/>
</dbReference>
<evidence type="ECO:0000256" key="5">
    <source>
        <dbReference type="ARBA" id="ARBA00022642"/>
    </source>
</evidence>
<evidence type="ECO:0000256" key="1">
    <source>
        <dbReference type="ARBA" id="ARBA00001966"/>
    </source>
</evidence>
<dbReference type="EC" id="2.5.1.72" evidence="3 10"/>
<dbReference type="NCBIfam" id="TIGR00550">
    <property type="entry name" value="nadA"/>
    <property type="match status" value="1"/>
</dbReference>
<keyword evidence="8" id="KW-0408">Iron</keyword>
<dbReference type="GO" id="GO:0051539">
    <property type="term" value="F:4 iron, 4 sulfur cluster binding"/>
    <property type="evidence" value="ECO:0007669"/>
    <property type="project" value="UniProtKB-KW"/>
</dbReference>
<evidence type="ECO:0000256" key="10">
    <source>
        <dbReference type="NCBIfam" id="TIGR00550"/>
    </source>
</evidence>
<evidence type="ECO:0000256" key="9">
    <source>
        <dbReference type="ARBA" id="ARBA00023014"/>
    </source>
</evidence>
<evidence type="ECO:0000313" key="11">
    <source>
        <dbReference type="EMBL" id="MXY93074.1"/>
    </source>
</evidence>
<dbReference type="NCBIfam" id="NF006879">
    <property type="entry name" value="PRK09375.1-4"/>
    <property type="match status" value="1"/>
</dbReference>
<dbReference type="GO" id="GO:0005829">
    <property type="term" value="C:cytosol"/>
    <property type="evidence" value="ECO:0007669"/>
    <property type="project" value="TreeGrafter"/>
</dbReference>
<dbReference type="EMBL" id="VXRG01000054">
    <property type="protein sequence ID" value="MXY93074.1"/>
    <property type="molecule type" value="Genomic_DNA"/>
</dbReference>
<dbReference type="GO" id="GO:0008987">
    <property type="term" value="F:quinolinate synthetase A activity"/>
    <property type="evidence" value="ECO:0007669"/>
    <property type="project" value="UniProtKB-UniRule"/>
</dbReference>
<name>A0A6B0YPR8_9CHLR</name>